<dbReference type="RefSeq" id="XP_066700425.1">
    <property type="nucleotide sequence ID" value="XM_066844313.1"/>
</dbReference>
<evidence type="ECO:0000313" key="1">
    <source>
        <dbReference type="EMBL" id="KAK7952363.1"/>
    </source>
</evidence>
<accession>A0ABR1QEF2</accession>
<reference evidence="1 2" key="1">
    <citation type="submission" date="2023-01" db="EMBL/GenBank/DDBJ databases">
        <title>Analysis of 21 Apiospora genomes using comparative genomics revels a genus with tremendous synthesis potential of carbohydrate active enzymes and secondary metabolites.</title>
        <authorList>
            <person name="Sorensen T."/>
        </authorList>
    </citation>
    <scope>NUCLEOTIDE SEQUENCE [LARGE SCALE GENOMIC DNA]</scope>
    <source>
        <strain evidence="1 2">CBS 24483</strain>
    </source>
</reference>
<proteinExistence type="predicted"/>
<dbReference type="Proteomes" id="UP001391051">
    <property type="component" value="Unassembled WGS sequence"/>
</dbReference>
<comment type="caution">
    <text evidence="1">The sequence shown here is derived from an EMBL/GenBank/DDBJ whole genome shotgun (WGS) entry which is preliminary data.</text>
</comment>
<organism evidence="1 2">
    <name type="scientific">Apiospora aurea</name>
    <dbReference type="NCBI Taxonomy" id="335848"/>
    <lineage>
        <taxon>Eukaryota</taxon>
        <taxon>Fungi</taxon>
        <taxon>Dikarya</taxon>
        <taxon>Ascomycota</taxon>
        <taxon>Pezizomycotina</taxon>
        <taxon>Sordariomycetes</taxon>
        <taxon>Xylariomycetidae</taxon>
        <taxon>Amphisphaeriales</taxon>
        <taxon>Apiosporaceae</taxon>
        <taxon>Apiospora</taxon>
    </lineage>
</organism>
<keyword evidence="2" id="KW-1185">Reference proteome</keyword>
<name>A0ABR1QEF2_9PEZI</name>
<sequence>MSRRILACGRLRAQHPLLELAACQKCPKRRIQPHLSVVPWTLVIARFGHAFLRPAQQHTAANQVRDHGDSRIPYRGTDAVFHQYVDQGIALCDLVAPHKLDDLLFELCDDGKEERRH</sequence>
<dbReference type="EMBL" id="JAQQWE010000005">
    <property type="protein sequence ID" value="KAK7952363.1"/>
    <property type="molecule type" value="Genomic_DNA"/>
</dbReference>
<gene>
    <name evidence="1" type="ORF">PG986_008091</name>
</gene>
<protein>
    <submittedName>
        <fullName evidence="1">Uncharacterized protein</fullName>
    </submittedName>
</protein>
<dbReference type="GeneID" id="92077375"/>
<evidence type="ECO:0000313" key="2">
    <source>
        <dbReference type="Proteomes" id="UP001391051"/>
    </source>
</evidence>